<protein>
    <submittedName>
        <fullName evidence="1">Uncharacterized protein</fullName>
    </submittedName>
</protein>
<proteinExistence type="predicted"/>
<accession>A0AAW1LGH1</accession>
<gene>
    <name evidence="1" type="ORF">QE152_g13099</name>
</gene>
<name>A0AAW1LGH1_POPJA</name>
<sequence length="159" mass="18628">MSQFVEQVEILMYVQQTKYLEKVFGNVNNYNWLINKKPTLIWISAKDEFKIRASLRRINDEQKVQVIKQLVKWIEERPNVSALKVPEICINLLNNMDNSNIVKNATMSRMASLRSSLRRFSSVRNRVVPEKLNVPAISNKSRRSVTFSEELKIYNIHSS</sequence>
<keyword evidence="2" id="KW-1185">Reference proteome</keyword>
<dbReference type="Proteomes" id="UP001458880">
    <property type="component" value="Unassembled WGS sequence"/>
</dbReference>
<organism evidence="1 2">
    <name type="scientific">Popillia japonica</name>
    <name type="common">Japanese beetle</name>
    <dbReference type="NCBI Taxonomy" id="7064"/>
    <lineage>
        <taxon>Eukaryota</taxon>
        <taxon>Metazoa</taxon>
        <taxon>Ecdysozoa</taxon>
        <taxon>Arthropoda</taxon>
        <taxon>Hexapoda</taxon>
        <taxon>Insecta</taxon>
        <taxon>Pterygota</taxon>
        <taxon>Neoptera</taxon>
        <taxon>Endopterygota</taxon>
        <taxon>Coleoptera</taxon>
        <taxon>Polyphaga</taxon>
        <taxon>Scarabaeiformia</taxon>
        <taxon>Scarabaeidae</taxon>
        <taxon>Rutelinae</taxon>
        <taxon>Popillia</taxon>
    </lineage>
</organism>
<evidence type="ECO:0000313" key="1">
    <source>
        <dbReference type="EMBL" id="KAK9732075.1"/>
    </source>
</evidence>
<comment type="caution">
    <text evidence="1">The sequence shown here is derived from an EMBL/GenBank/DDBJ whole genome shotgun (WGS) entry which is preliminary data.</text>
</comment>
<evidence type="ECO:0000313" key="2">
    <source>
        <dbReference type="Proteomes" id="UP001458880"/>
    </source>
</evidence>
<reference evidence="1 2" key="1">
    <citation type="journal article" date="2024" name="BMC Genomics">
        <title>De novo assembly and annotation of Popillia japonica's genome with initial clues to its potential as an invasive pest.</title>
        <authorList>
            <person name="Cucini C."/>
            <person name="Boschi S."/>
            <person name="Funari R."/>
            <person name="Cardaioli E."/>
            <person name="Iannotti N."/>
            <person name="Marturano G."/>
            <person name="Paoli F."/>
            <person name="Bruttini M."/>
            <person name="Carapelli A."/>
            <person name="Frati F."/>
            <person name="Nardi F."/>
        </authorList>
    </citation>
    <scope>NUCLEOTIDE SEQUENCE [LARGE SCALE GENOMIC DNA]</scope>
    <source>
        <strain evidence="1">DMR45628</strain>
    </source>
</reference>
<dbReference type="AlphaFoldDB" id="A0AAW1LGH1"/>
<dbReference type="EMBL" id="JASPKY010000122">
    <property type="protein sequence ID" value="KAK9732075.1"/>
    <property type="molecule type" value="Genomic_DNA"/>
</dbReference>